<reference evidence="5 6" key="1">
    <citation type="submission" date="2020-08" db="EMBL/GenBank/DDBJ databases">
        <title>Genomic Encyclopedia of Type Strains, Phase IV (KMG-IV): sequencing the most valuable type-strain genomes for metagenomic binning, comparative biology and taxonomic classification.</title>
        <authorList>
            <person name="Goeker M."/>
        </authorList>
    </citation>
    <scope>NUCLEOTIDE SEQUENCE [LARGE SCALE GENOMIC DNA]</scope>
    <source>
        <strain evidence="5 6">DSM 28570</strain>
    </source>
</reference>
<dbReference type="EC" id="2.3.1.207" evidence="5"/>
<organism evidence="5 6">
    <name type="scientific">Desulfoprunum benzoelyticum</name>
    <dbReference type="NCBI Taxonomy" id="1506996"/>
    <lineage>
        <taxon>Bacteria</taxon>
        <taxon>Pseudomonadati</taxon>
        <taxon>Thermodesulfobacteriota</taxon>
        <taxon>Desulfobulbia</taxon>
        <taxon>Desulfobulbales</taxon>
        <taxon>Desulfobulbaceae</taxon>
        <taxon>Desulfoprunum</taxon>
    </lineage>
</organism>
<dbReference type="AlphaFoldDB" id="A0A840UTE7"/>
<evidence type="ECO:0000256" key="2">
    <source>
        <dbReference type="ARBA" id="ARBA00023315"/>
    </source>
</evidence>
<name>A0A840UTE7_9BACT</name>
<evidence type="ECO:0000256" key="1">
    <source>
        <dbReference type="ARBA" id="ARBA00022679"/>
    </source>
</evidence>
<feature type="domain" description="Beta-ketoacyl-[acyl-carrier-protein] synthase III N-terminal" evidence="4">
    <location>
        <begin position="150"/>
        <end position="216"/>
    </location>
</feature>
<dbReference type="GO" id="GO:0061990">
    <property type="term" value="F:beta-ketodecanoyl-[acyl-carrier-protein] synthase activity"/>
    <property type="evidence" value="ECO:0007669"/>
    <property type="project" value="UniProtKB-EC"/>
</dbReference>
<dbReference type="PANTHER" id="PTHR34069:SF2">
    <property type="entry name" value="BETA-KETOACYL-[ACYL-CARRIER-PROTEIN] SYNTHASE III"/>
    <property type="match status" value="1"/>
</dbReference>
<evidence type="ECO:0000313" key="6">
    <source>
        <dbReference type="Proteomes" id="UP000539642"/>
    </source>
</evidence>
<evidence type="ECO:0000259" key="3">
    <source>
        <dbReference type="Pfam" id="PF08541"/>
    </source>
</evidence>
<evidence type="ECO:0000313" key="5">
    <source>
        <dbReference type="EMBL" id="MBB5348945.1"/>
    </source>
</evidence>
<dbReference type="GO" id="GO:0006633">
    <property type="term" value="P:fatty acid biosynthetic process"/>
    <property type="evidence" value="ECO:0007669"/>
    <property type="project" value="InterPro"/>
</dbReference>
<dbReference type="GO" id="GO:0044550">
    <property type="term" value="P:secondary metabolite biosynthetic process"/>
    <property type="evidence" value="ECO:0007669"/>
    <property type="project" value="TreeGrafter"/>
</dbReference>
<keyword evidence="1 5" id="KW-0808">Transferase</keyword>
<dbReference type="Pfam" id="PF08545">
    <property type="entry name" value="ACP_syn_III"/>
    <property type="match status" value="1"/>
</dbReference>
<accession>A0A840UTE7</accession>
<evidence type="ECO:0000259" key="4">
    <source>
        <dbReference type="Pfam" id="PF08545"/>
    </source>
</evidence>
<keyword evidence="6" id="KW-1185">Reference proteome</keyword>
<dbReference type="InterPro" id="IPR013751">
    <property type="entry name" value="ACP_syn_III_N"/>
</dbReference>
<dbReference type="Proteomes" id="UP000539642">
    <property type="component" value="Unassembled WGS sequence"/>
</dbReference>
<dbReference type="GO" id="GO:0004315">
    <property type="term" value="F:3-oxoacyl-[acyl-carrier-protein] synthase activity"/>
    <property type="evidence" value="ECO:0007669"/>
    <property type="project" value="InterPro"/>
</dbReference>
<dbReference type="EMBL" id="JACHEO010000017">
    <property type="protein sequence ID" value="MBB5348945.1"/>
    <property type="molecule type" value="Genomic_DNA"/>
</dbReference>
<proteinExistence type="predicted"/>
<dbReference type="InterPro" id="IPR013747">
    <property type="entry name" value="ACP_syn_III_C"/>
</dbReference>
<dbReference type="InterPro" id="IPR016039">
    <property type="entry name" value="Thiolase-like"/>
</dbReference>
<dbReference type="NCBIfam" id="NF005703">
    <property type="entry name" value="PRK07515.1"/>
    <property type="match status" value="1"/>
</dbReference>
<dbReference type="Gene3D" id="3.40.47.10">
    <property type="match status" value="2"/>
</dbReference>
<sequence length="377" mass="41485">MRSVVISGTGLFTPTHIITNDELVAAFNSYADAHNDRHKGAIERGEIAAVPHSSSEFIEKASGIKRRYVMVKDGILDPERMMPIIPRRDENDQSFSAGMAVAAAKEAIERAGKQPADIDLVLCGASTSERPWPAVAVEIQAILGCSGYAFDMTVACSTATFAISTAMDALLSGSARCALVVNPEFASPQINYRDRDSHFIFGDVATACILELEETSTATHRFRITDRQLKTYFSNNIRTSVNFLTKAEPDITLERFFERDQFFAQQGRKVFKELLPLIYTLIDGQLQKERIDIGEIKRLWLHQANINMNLFVIRHLLGRDAGTAEAPVVLDEYANTASAGSIIAFHKYHDDLASGDKGIICSFGAGYSIGSLIVEKV</sequence>
<feature type="domain" description="Beta-ketoacyl-[acyl-carrier-protein] synthase III C-terminal" evidence="3">
    <location>
        <begin position="286"/>
        <end position="375"/>
    </location>
</feature>
<dbReference type="CDD" id="cd00830">
    <property type="entry name" value="KAS_III"/>
    <property type="match status" value="1"/>
</dbReference>
<keyword evidence="2 5" id="KW-0012">Acyltransferase</keyword>
<dbReference type="RefSeq" id="WP_183351762.1">
    <property type="nucleotide sequence ID" value="NZ_JACHEO010000017.1"/>
</dbReference>
<protein>
    <submittedName>
        <fullName evidence="5">Beta-ketodecanoyl-[acyl-carrier-protein] synthase</fullName>
        <ecNumber evidence="5">2.3.1.207</ecNumber>
    </submittedName>
</protein>
<dbReference type="SUPFAM" id="SSF53901">
    <property type="entry name" value="Thiolase-like"/>
    <property type="match status" value="1"/>
</dbReference>
<comment type="caution">
    <text evidence="5">The sequence shown here is derived from an EMBL/GenBank/DDBJ whole genome shotgun (WGS) entry which is preliminary data.</text>
</comment>
<dbReference type="PANTHER" id="PTHR34069">
    <property type="entry name" value="3-OXOACYL-[ACYL-CARRIER-PROTEIN] SYNTHASE 3"/>
    <property type="match status" value="1"/>
</dbReference>
<gene>
    <name evidence="5" type="ORF">HNQ81_002686</name>
</gene>
<dbReference type="Pfam" id="PF08541">
    <property type="entry name" value="ACP_syn_III_C"/>
    <property type="match status" value="1"/>
</dbReference>